<comment type="caution">
    <text evidence="1">The sequence shown here is derived from an EMBL/GenBank/DDBJ whole genome shotgun (WGS) entry which is preliminary data.</text>
</comment>
<dbReference type="EMBL" id="JASBWV010000002">
    <property type="protein sequence ID" value="KAJ9127321.1"/>
    <property type="molecule type" value="Genomic_DNA"/>
</dbReference>
<sequence length="226" mass="24496">MPHQSTFQPVHPFNLDDPKSWAQTAGTMDWDTTHICFTKRSLLDFLKQVGVSVGTNYTEISKLPKYATFGKFSQAATNQAVKDLVDAEIADPSSFADKVHTTRKVTQPPGGPTSVTIAGAEIEEQDALSMAPPRKAAGEGQEEEEDNGVTLTHTEKAEVRSVSVNMDGEEERPPGAVPGFRPTRKVREGNVFDLHSNVSPLTFETFLIAPGGKSSMGDLLFGGYNN</sequence>
<dbReference type="Proteomes" id="UP001234202">
    <property type="component" value="Unassembled WGS sequence"/>
</dbReference>
<keyword evidence="2" id="KW-1185">Reference proteome</keyword>
<accession>A0ACC2XVA8</accession>
<protein>
    <submittedName>
        <fullName evidence="1">Uncharacterized protein</fullName>
    </submittedName>
</protein>
<reference evidence="1" key="1">
    <citation type="submission" date="2023-04" db="EMBL/GenBank/DDBJ databases">
        <title>Draft Genome sequencing of Naganishia species isolated from polar environments using Oxford Nanopore Technology.</title>
        <authorList>
            <person name="Leo P."/>
            <person name="Venkateswaran K."/>
        </authorList>
    </citation>
    <scope>NUCLEOTIDE SEQUENCE</scope>
    <source>
        <strain evidence="1">DBVPG 5303</strain>
    </source>
</reference>
<proteinExistence type="predicted"/>
<evidence type="ECO:0000313" key="2">
    <source>
        <dbReference type="Proteomes" id="UP001234202"/>
    </source>
</evidence>
<name>A0ACC2XVA8_9TREE</name>
<organism evidence="1 2">
    <name type="scientific">Naganishia onofrii</name>
    <dbReference type="NCBI Taxonomy" id="1851511"/>
    <lineage>
        <taxon>Eukaryota</taxon>
        <taxon>Fungi</taxon>
        <taxon>Dikarya</taxon>
        <taxon>Basidiomycota</taxon>
        <taxon>Agaricomycotina</taxon>
        <taxon>Tremellomycetes</taxon>
        <taxon>Filobasidiales</taxon>
        <taxon>Filobasidiaceae</taxon>
        <taxon>Naganishia</taxon>
    </lineage>
</organism>
<evidence type="ECO:0000313" key="1">
    <source>
        <dbReference type="EMBL" id="KAJ9127321.1"/>
    </source>
</evidence>
<gene>
    <name evidence="1" type="ORF">QFC24_000728</name>
</gene>